<sequence length="152" mass="17503">MGADTRYHSVCTLSSPFSGTPTIADREKRATSSAATPETLEHEIPPRHELPFKQVRTLKHGGKNEAEEDRKEVMSRLETISSEMEAIAKQIAIIEDQEWQTDENWERWKSWARRWMLLRPALEKPGKEMDHAGEAGQADGRCSDRLGRFWLR</sequence>
<evidence type="ECO:0000313" key="4">
    <source>
        <dbReference type="Proteomes" id="UP000215127"/>
    </source>
</evidence>
<feature type="region of interest" description="Disordered" evidence="2">
    <location>
        <begin position="1"/>
        <end position="47"/>
    </location>
</feature>
<dbReference type="Proteomes" id="UP000215127">
    <property type="component" value="Chromosome 16"/>
</dbReference>
<keyword evidence="4" id="KW-1185">Reference proteome</keyword>
<accession>A0A1X7SA29</accession>
<reference evidence="3 4" key="1">
    <citation type="submission" date="2016-06" db="EMBL/GenBank/DDBJ databases">
        <authorList>
            <person name="Kjaerup R.B."/>
            <person name="Dalgaard T.S."/>
            <person name="Juul-Madsen H.R."/>
        </authorList>
    </citation>
    <scope>NUCLEOTIDE SEQUENCE [LARGE SCALE GENOMIC DNA]</scope>
</reference>
<protein>
    <submittedName>
        <fullName evidence="3">Uncharacterized protein</fullName>
    </submittedName>
</protein>
<dbReference type="AlphaFoldDB" id="A0A1X7SA29"/>
<evidence type="ECO:0000256" key="2">
    <source>
        <dbReference type="SAM" id="MobiDB-lite"/>
    </source>
</evidence>
<keyword evidence="1" id="KW-0175">Coiled coil</keyword>
<dbReference type="EMBL" id="LT853705">
    <property type="protein sequence ID" value="SMQ56390.1"/>
    <property type="molecule type" value="Genomic_DNA"/>
</dbReference>
<feature type="coiled-coil region" evidence="1">
    <location>
        <begin position="63"/>
        <end position="97"/>
    </location>
</feature>
<name>A0A1X7SA29_ZYMT9</name>
<evidence type="ECO:0000256" key="1">
    <source>
        <dbReference type="SAM" id="Coils"/>
    </source>
</evidence>
<organism evidence="3 4">
    <name type="scientific">Zymoseptoria tritici (strain ST99CH_3D7)</name>
    <dbReference type="NCBI Taxonomy" id="1276538"/>
    <lineage>
        <taxon>Eukaryota</taxon>
        <taxon>Fungi</taxon>
        <taxon>Dikarya</taxon>
        <taxon>Ascomycota</taxon>
        <taxon>Pezizomycotina</taxon>
        <taxon>Dothideomycetes</taxon>
        <taxon>Dothideomycetidae</taxon>
        <taxon>Mycosphaerellales</taxon>
        <taxon>Mycosphaerellaceae</taxon>
        <taxon>Zymoseptoria</taxon>
    </lineage>
</organism>
<gene>
    <name evidence="3" type="ORF">ZT3D7_G11545</name>
</gene>
<feature type="compositionally biased region" description="Polar residues" evidence="2">
    <location>
        <begin position="11"/>
        <end position="21"/>
    </location>
</feature>
<evidence type="ECO:0000313" key="3">
    <source>
        <dbReference type="EMBL" id="SMQ56390.1"/>
    </source>
</evidence>
<proteinExistence type="predicted"/>